<protein>
    <recommendedName>
        <fullName evidence="6">NACHT domain-containing protein</fullName>
    </recommendedName>
</protein>
<keyword evidence="8" id="KW-1185">Reference proteome</keyword>
<evidence type="ECO:0000256" key="5">
    <source>
        <dbReference type="SAM" id="MobiDB-lite"/>
    </source>
</evidence>
<dbReference type="InterPro" id="IPR027417">
    <property type="entry name" value="P-loop_NTPase"/>
</dbReference>
<evidence type="ECO:0000256" key="3">
    <source>
        <dbReference type="ARBA" id="ARBA00022741"/>
    </source>
</evidence>
<dbReference type="SMART" id="SM00367">
    <property type="entry name" value="LRR_CC"/>
    <property type="match status" value="9"/>
</dbReference>
<dbReference type="PANTHER" id="PTHR47189">
    <property type="entry name" value="MHC CLASS II TRANSACTIVATOR"/>
    <property type="match status" value="1"/>
</dbReference>
<reference evidence="7" key="1">
    <citation type="submission" date="2023-06" db="EMBL/GenBank/DDBJ databases">
        <title>Reference genome for the Northern bat (Eptesicus nilssonii), a most northern bat species.</title>
        <authorList>
            <person name="Laine V.N."/>
            <person name="Pulliainen A.T."/>
            <person name="Lilley T.M."/>
        </authorList>
    </citation>
    <scope>NUCLEOTIDE SEQUENCE</scope>
    <source>
        <strain evidence="7">BLF_Eptnil</strain>
        <tissue evidence="7">Kidney</tissue>
    </source>
</reference>
<dbReference type="Pfam" id="PF13516">
    <property type="entry name" value="LRR_6"/>
    <property type="match status" value="6"/>
</dbReference>
<dbReference type="Gene3D" id="1.10.533.20">
    <property type="match status" value="1"/>
</dbReference>
<accession>A0AA40LF80</accession>
<keyword evidence="4" id="KW-0067">ATP-binding</keyword>
<feature type="region of interest" description="Disordered" evidence="5">
    <location>
        <begin position="16"/>
        <end position="55"/>
    </location>
</feature>
<dbReference type="SUPFAM" id="SSF52047">
    <property type="entry name" value="RNI-like"/>
    <property type="match status" value="3"/>
</dbReference>
<feature type="compositionally biased region" description="Polar residues" evidence="5">
    <location>
        <begin position="32"/>
        <end position="42"/>
    </location>
</feature>
<feature type="region of interest" description="Disordered" evidence="5">
    <location>
        <begin position="241"/>
        <end position="280"/>
    </location>
</feature>
<evidence type="ECO:0000256" key="2">
    <source>
        <dbReference type="ARBA" id="ARBA00022737"/>
    </source>
</evidence>
<keyword evidence="1" id="KW-0433">Leucine-rich repeat</keyword>
<dbReference type="InterPro" id="IPR007111">
    <property type="entry name" value="NACHT_NTPase"/>
</dbReference>
<keyword evidence="3" id="KW-0547">Nucleotide-binding</keyword>
<dbReference type="FunFam" id="3.80.10.10:FF:000466">
    <property type="entry name" value="NLR family CARD domain containing 5"/>
    <property type="match status" value="1"/>
</dbReference>
<feature type="region of interest" description="Disordered" evidence="5">
    <location>
        <begin position="948"/>
        <end position="967"/>
    </location>
</feature>
<evidence type="ECO:0000259" key="6">
    <source>
        <dbReference type="PROSITE" id="PS50837"/>
    </source>
</evidence>
<keyword evidence="2" id="KW-0677">Repeat</keyword>
<feature type="compositionally biased region" description="Low complexity" evidence="5">
    <location>
        <begin position="43"/>
        <end position="55"/>
    </location>
</feature>
<dbReference type="SMART" id="SM00368">
    <property type="entry name" value="LRR_RI"/>
    <property type="match status" value="17"/>
</dbReference>
<dbReference type="GO" id="GO:0005524">
    <property type="term" value="F:ATP binding"/>
    <property type="evidence" value="ECO:0007669"/>
    <property type="project" value="UniProtKB-KW"/>
</dbReference>
<dbReference type="InterPro" id="IPR001611">
    <property type="entry name" value="Leu-rich_rpt"/>
</dbReference>
<dbReference type="Pfam" id="PF05729">
    <property type="entry name" value="NACHT"/>
    <property type="match status" value="1"/>
</dbReference>
<feature type="region of interest" description="Disordered" evidence="5">
    <location>
        <begin position="78"/>
        <end position="109"/>
    </location>
</feature>
<evidence type="ECO:0000313" key="8">
    <source>
        <dbReference type="Proteomes" id="UP001177744"/>
    </source>
</evidence>
<dbReference type="Gene3D" id="3.80.10.10">
    <property type="entry name" value="Ribonuclease Inhibitor"/>
    <property type="match status" value="5"/>
</dbReference>
<feature type="region of interest" description="Disordered" evidence="5">
    <location>
        <begin position="462"/>
        <end position="483"/>
    </location>
</feature>
<dbReference type="GO" id="GO:0045944">
    <property type="term" value="P:positive regulation of transcription by RNA polymerase II"/>
    <property type="evidence" value="ECO:0007669"/>
    <property type="project" value="TreeGrafter"/>
</dbReference>
<dbReference type="PROSITE" id="PS51450">
    <property type="entry name" value="LRR"/>
    <property type="match status" value="1"/>
</dbReference>
<proteinExistence type="predicted"/>
<feature type="domain" description="NACHT" evidence="6">
    <location>
        <begin position="369"/>
        <end position="459"/>
    </location>
</feature>
<dbReference type="InterPro" id="IPR041210">
    <property type="entry name" value="NLRC5_atypical_Card"/>
</dbReference>
<evidence type="ECO:0000313" key="7">
    <source>
        <dbReference type="EMBL" id="KAK1330660.1"/>
    </source>
</evidence>
<dbReference type="PROSITE" id="PS50837">
    <property type="entry name" value="NACHT"/>
    <property type="match status" value="1"/>
</dbReference>
<name>A0AA40LF80_CNENI</name>
<dbReference type="InterPro" id="IPR032675">
    <property type="entry name" value="LRR_dom_sf"/>
</dbReference>
<organism evidence="7 8">
    <name type="scientific">Cnephaeus nilssonii</name>
    <name type="common">Northern bat</name>
    <name type="synonym">Eptesicus nilssonii</name>
    <dbReference type="NCBI Taxonomy" id="3371016"/>
    <lineage>
        <taxon>Eukaryota</taxon>
        <taxon>Metazoa</taxon>
        <taxon>Chordata</taxon>
        <taxon>Craniata</taxon>
        <taxon>Vertebrata</taxon>
        <taxon>Euteleostomi</taxon>
        <taxon>Mammalia</taxon>
        <taxon>Eutheria</taxon>
        <taxon>Laurasiatheria</taxon>
        <taxon>Chiroptera</taxon>
        <taxon>Yangochiroptera</taxon>
        <taxon>Vespertilionidae</taxon>
        <taxon>Cnephaeus</taxon>
    </lineage>
</organism>
<dbReference type="Proteomes" id="UP001177744">
    <property type="component" value="Unassembled WGS sequence"/>
</dbReference>
<evidence type="ECO:0000256" key="4">
    <source>
        <dbReference type="ARBA" id="ARBA00022840"/>
    </source>
</evidence>
<feature type="compositionally biased region" description="Basic and acidic residues" evidence="5">
    <location>
        <begin position="92"/>
        <end position="109"/>
    </location>
</feature>
<dbReference type="Pfam" id="PF18461">
    <property type="entry name" value="Atypical_Card"/>
    <property type="match status" value="1"/>
</dbReference>
<evidence type="ECO:0000256" key="1">
    <source>
        <dbReference type="ARBA" id="ARBA00022614"/>
    </source>
</evidence>
<dbReference type="GO" id="GO:0045345">
    <property type="term" value="P:positive regulation of MHC class I biosynthetic process"/>
    <property type="evidence" value="ECO:0007669"/>
    <property type="project" value="TreeGrafter"/>
</dbReference>
<dbReference type="InterPro" id="IPR006553">
    <property type="entry name" value="Leu-rich_rpt_Cys-con_subtyp"/>
</dbReference>
<dbReference type="FunFam" id="1.10.533.20:FF:000001">
    <property type="entry name" value="NLR family CARD domain containing 5"/>
    <property type="match status" value="1"/>
</dbReference>
<gene>
    <name evidence="7" type="ORF">QTO34_010858</name>
</gene>
<dbReference type="Gene3D" id="3.40.50.300">
    <property type="entry name" value="P-loop containing nucleotide triphosphate hydrolases"/>
    <property type="match status" value="1"/>
</dbReference>
<sequence length="1967" mass="214446">MEGRVPAVTSCLFACPSEGDPRQQAAVRAQASHLSTHPGSSTPGAAAPGTRPGPWPAAEGWGWVAVLYRELDSSQAQTQPCRELAPASPHGCTRETPPETSLSKREEPGAEFRGLPWGPGFRAPMALLLSLTPPPDPYPEQGQLLMDPISFKLAPEPVGCLVRLLSNDPEWLSAKVKFFLPNIDLGSRSEAPDPTQRVLLQLRLLHAQGLATWQAFIHCVCMELEVPLELEVQLLSTWGHGDGFPGPSETGAESQPEPQLHQGLKRPHQSCGSSPRRKQFRRQQLAELAKRYLQRLKTSAQQRHGGQLPGPGQPLAFHQAYVPPILQWGRATAPFSTQEGAVPGSPRAEDGADLSLQDLFGPRADKGPRVMVLLGKAGMGKTTLTRWLCQKWADGQLDRFQALFRFEFRQLNLLAEALTLPQLLFDLYLRPEEGPDAVLQYLEGNAQRVLLIFDGLEEALHPRPAGRPRAPRRQPQPSPSSLAWKLPDCLPAEAATIHMWGFDGPRVEEYVGRFFSNQPAREAALAELRANSRLRSMCAVPALCRVACLCLRHLLPDLSPGQSAALLPTVTQNYVQMVLALSPRGSRTAEALRGLGEVALRGLETGKVIFSAGDIPPATLACGAALGLLTSSCVCTGPRQRETGYAFTHLSLQEFLAALHLMASPKVDKDALARHVTLNSRWVLRTKARLGLWDHLPTFLAGLASSACRPFLGHLAERGEAWVGAKQAAVTQALRKLAMRRLTGPKLPFHNIPLTYADLAALTNVLGHGEAPVHLHFEGCPLEPRCRRPWQAVGRWRVSGGVGMTSKPRPALITCHLASSCGSFKSRKCGDAFAEALSRSLPTMGSLKKLGLAGSKITARGIYQLVQALPRCPHLEEVSFQDNQLKNQELLNIVEALPRLPRLRKLDLSHNNVSMATLLSLTKVAVTCPTIRMLQVREADLIILLSPPPETAAEQPGSPDLRGDASRKEAQRRSLALRLQKCWLTVRDVEVLIAQLQEGPLLEEVDLSGNQLEDEGCRLMAEAAPQLRIAGKLDLSDNGLSAAGLPWVLRAVSRCRTLADLHVSLMHKTVVLTFTPELEEQEGTQERAAFLDSLPLQTSSELPPCSPRVRLTQCGLHAEHLQQLCTALEGSCRLGHLDLSRNALGDEGAAQLARRLPALGALQSLNLSGNCLSLDAVFSLAQCFSAVQWVRHLDVSLESQHVILRGGGRARHLLAGSPPPESPAQAQSSGFGQRCVPRSFCLRDCCLEPLSLTRLCEALEKCPGPLEVRLSCVVLSDQSLDTLLGRLPWLPQLSRLQLSQAPLSPRTPFLLAHLLSLCPRVEKVDLRSLHDATLHFKSSEEQKGGRCGRFTGCGLGQVHVEPLCEALRKCEDLSQLDLSGNSISPEGALCLTETLPSCPRIREAAVNLGSQQSFRVHFSRQEETGKTLRLRECSFRPEHMTRLAAGLSQAWHLTELTLSRCCLGLQDLALLLCLLRRPAGLLRLRVEEPWMGRAGVLTLLQVCTQASGNITEISLSESQQQLCLQLNFPRQENPEAVARRLARCDLETHHSLLAGQLMETCTWLGQLSLSQVHLCHASCLLLQGLLLPLSELKTFRNHFPPTSLPSAISIQSPQDPELLPDVLPFDPPRLASSCVSAEGLAPLASGLSHCRHLEELDLSNNQLGEEASQVLTAALEGKSWLKRLDLSHFPLDDSTLAVLTRGLSHMTRLQSLCLSHNQIGDAGAQRLAAVLPGFPELRRIDLSANGICPAGGVRLVESLALCKHLEELLLGCNALGDPTALGLARGLPPHLRVLHLRSSRLGPEGALSLGRALDGCPRLEEISLAENTLAGQVPHFCQGLPLLRQIDLVSCEIDDQAAKLLAASFMLCPALEEILLSWNLLGDEAAAELAQVLPRMQRLKSVDLEKNRITAYGAWLLAEGLAQSSGIQVIRLWNNRIPPDVAQRLQSQEPRLDFAFFPSELQAPPGT</sequence>
<comment type="caution">
    <text evidence="7">The sequence shown here is derived from an EMBL/GenBank/DDBJ whole genome shotgun (WGS) entry which is preliminary data.</text>
</comment>
<dbReference type="SUPFAM" id="SSF52540">
    <property type="entry name" value="P-loop containing nucleoside triphosphate hydrolases"/>
    <property type="match status" value="1"/>
</dbReference>
<dbReference type="PANTHER" id="PTHR47189:SF1">
    <property type="entry name" value="MHC CLASS II TRANSACTIVATOR"/>
    <property type="match status" value="1"/>
</dbReference>
<dbReference type="GO" id="GO:0045348">
    <property type="term" value="P:positive regulation of MHC class II biosynthetic process"/>
    <property type="evidence" value="ECO:0007669"/>
    <property type="project" value="TreeGrafter"/>
</dbReference>
<dbReference type="EMBL" id="JAULJE010000021">
    <property type="protein sequence ID" value="KAK1330660.1"/>
    <property type="molecule type" value="Genomic_DNA"/>
</dbReference>